<dbReference type="SUPFAM" id="SSF103506">
    <property type="entry name" value="Mitochondrial carrier"/>
    <property type="match status" value="1"/>
</dbReference>
<organism evidence="5 6">
    <name type="scientific">Vitrella brassicaformis (strain CCMP3155)</name>
    <dbReference type="NCBI Taxonomy" id="1169540"/>
    <lineage>
        <taxon>Eukaryota</taxon>
        <taxon>Sar</taxon>
        <taxon>Alveolata</taxon>
        <taxon>Colpodellida</taxon>
        <taxon>Vitrellaceae</taxon>
        <taxon>Vitrella</taxon>
    </lineage>
</organism>
<dbReference type="GO" id="GO:0016020">
    <property type="term" value="C:membrane"/>
    <property type="evidence" value="ECO:0007669"/>
    <property type="project" value="UniProtKB-SubCell"/>
</dbReference>
<dbReference type="Proteomes" id="UP000041254">
    <property type="component" value="Unassembled WGS sequence"/>
</dbReference>
<name>A0A0G4GLC8_VITBC</name>
<feature type="region of interest" description="Disordered" evidence="4">
    <location>
        <begin position="1"/>
        <end position="24"/>
    </location>
</feature>
<proteinExistence type="predicted"/>
<dbReference type="InterPro" id="IPR023395">
    <property type="entry name" value="MCP_dom_sf"/>
</dbReference>
<protein>
    <submittedName>
        <fullName evidence="5">Uncharacterized protein</fullName>
    </submittedName>
</protein>
<evidence type="ECO:0000256" key="1">
    <source>
        <dbReference type="ARBA" id="ARBA00004370"/>
    </source>
</evidence>
<dbReference type="AlphaFoldDB" id="A0A0G4GLC8"/>
<dbReference type="OrthoDB" id="10253709at2759"/>
<evidence type="ECO:0000313" key="6">
    <source>
        <dbReference type="Proteomes" id="UP000041254"/>
    </source>
</evidence>
<dbReference type="EMBL" id="CDMY01000708">
    <property type="protein sequence ID" value="CEM30935.1"/>
    <property type="molecule type" value="Genomic_DNA"/>
</dbReference>
<feature type="region of interest" description="Disordered" evidence="4">
    <location>
        <begin position="168"/>
        <end position="190"/>
    </location>
</feature>
<evidence type="ECO:0000313" key="5">
    <source>
        <dbReference type="EMBL" id="CEM30935.1"/>
    </source>
</evidence>
<keyword evidence="6" id="KW-1185">Reference proteome</keyword>
<feature type="compositionally biased region" description="Basic and acidic residues" evidence="4">
    <location>
        <begin position="168"/>
        <end position="178"/>
    </location>
</feature>
<accession>A0A0G4GLC8</accession>
<keyword evidence="2" id="KW-0812">Transmembrane</keyword>
<dbReference type="Gene3D" id="1.50.40.10">
    <property type="entry name" value="Mitochondrial carrier domain"/>
    <property type="match status" value="1"/>
</dbReference>
<evidence type="ECO:0000256" key="3">
    <source>
        <dbReference type="ARBA" id="ARBA00023136"/>
    </source>
</evidence>
<reference evidence="5 6" key="1">
    <citation type="submission" date="2014-11" db="EMBL/GenBank/DDBJ databases">
        <authorList>
            <person name="Zhu J."/>
            <person name="Qi W."/>
            <person name="Song R."/>
        </authorList>
    </citation>
    <scope>NUCLEOTIDE SEQUENCE [LARGE SCALE GENOMIC DNA]</scope>
</reference>
<evidence type="ECO:0000256" key="2">
    <source>
        <dbReference type="ARBA" id="ARBA00022692"/>
    </source>
</evidence>
<evidence type="ECO:0000256" key="4">
    <source>
        <dbReference type="SAM" id="MobiDB-lite"/>
    </source>
</evidence>
<sequence>MDITPHTGDGGPSSLGPPASGAPAGLPHKAEFRMSLSSFYVVSYPLTAMNYRALTQKFQRVQQKHFLSQVQPPLPNDLIRSVYRGLNWIYGHEGVTGLYKGFHLHVVHLCIVDGLRYSLEWLLHDRLQRLWRAILNMWPWGRPSGDQQQQPLRVAEGAAPPLAAAPAAERRLATRERPPTSSGKATSGAWPADSAQWTVKYLSDVVCYPLLVSTTRVIAYEGPLTTFDFLECVTLTLREDGWMAFFAGLGPYLANSASDDLAGCLFRRVASSYHLDPNEIGSLKGCVSALVQALTSPLVSLSLVRRCQSRIQSMLIQVGLATFLFSLNLLLIKLVRAQLEEEEEEEDE</sequence>
<comment type="subcellular location">
    <subcellularLocation>
        <location evidence="1">Membrane</location>
    </subcellularLocation>
</comment>
<dbReference type="InParanoid" id="A0A0G4GLC8"/>
<keyword evidence="3" id="KW-0472">Membrane</keyword>
<feature type="compositionally biased region" description="Low complexity" evidence="4">
    <location>
        <begin position="14"/>
        <end position="24"/>
    </location>
</feature>
<dbReference type="VEuPathDB" id="CryptoDB:Vbra_18217"/>
<dbReference type="PhylomeDB" id="A0A0G4GLC8"/>
<gene>
    <name evidence="5" type="ORF">Vbra_18217</name>
</gene>
<dbReference type="OMA" id="CNFHWKS"/>